<dbReference type="STRING" id="693.AKJ17_05615"/>
<evidence type="ECO:0000256" key="3">
    <source>
        <dbReference type="ARBA" id="ARBA00023186"/>
    </source>
</evidence>
<protein>
    <recommendedName>
        <fullName evidence="4">Chaperone NapD</fullName>
    </recommendedName>
    <alternativeName>
        <fullName evidence="4">NapA signal peptide-binding chaperone NapD</fullName>
    </alternativeName>
</protein>
<dbReference type="HAMAP" id="MF_02200">
    <property type="entry name" value="NapD"/>
    <property type="match status" value="1"/>
</dbReference>
<evidence type="ECO:0000313" key="7">
    <source>
        <dbReference type="Proteomes" id="UP000037515"/>
    </source>
</evidence>
<reference evidence="7" key="1">
    <citation type="submission" date="2015-08" db="EMBL/GenBank/DDBJ databases">
        <title>Vibrio galatheae sp. nov., a novel member of the Vibrionaceae family isolated from the Solomon Islands.</title>
        <authorList>
            <person name="Giubergia S."/>
            <person name="Machado H."/>
            <person name="Mateiu R.V."/>
            <person name="Gram L."/>
        </authorList>
    </citation>
    <scope>NUCLEOTIDE SEQUENCE [LARGE SCALE GENOMIC DNA]</scope>
    <source>
        <strain evidence="7">DSM 19584</strain>
    </source>
</reference>
<dbReference type="Proteomes" id="UP000037515">
    <property type="component" value="Unassembled WGS sequence"/>
</dbReference>
<proteinExistence type="inferred from homology"/>
<evidence type="ECO:0000256" key="2">
    <source>
        <dbReference type="ARBA" id="ARBA00022490"/>
    </source>
</evidence>
<dbReference type="AlphaFoldDB" id="A0A0M0HRZ6"/>
<dbReference type="PATRIC" id="fig|693.5.peg.1142"/>
<dbReference type="EMBL" id="LHPJ01000005">
    <property type="protein sequence ID" value="KOO04383.1"/>
    <property type="molecule type" value="Genomic_DNA"/>
</dbReference>
<comment type="similarity">
    <text evidence="4">Belongs to the NapD family.</text>
</comment>
<dbReference type="GO" id="GO:0005737">
    <property type="term" value="C:cytoplasm"/>
    <property type="evidence" value="ECO:0007669"/>
    <property type="project" value="UniProtKB-SubCell"/>
</dbReference>
<comment type="subcellular location">
    <subcellularLocation>
        <location evidence="1 4">Cytoplasm</location>
    </subcellularLocation>
</comment>
<dbReference type="GO" id="GO:0005048">
    <property type="term" value="F:signal sequence binding"/>
    <property type="evidence" value="ECO:0007669"/>
    <property type="project" value="UniProtKB-UniRule"/>
</dbReference>
<feature type="region of interest" description="Disordered" evidence="5">
    <location>
        <begin position="83"/>
        <end position="105"/>
    </location>
</feature>
<accession>A0A0M0HRZ6</accession>
<dbReference type="PANTHER" id="PTHR38603:SF1">
    <property type="entry name" value="CHAPERONE NAPD"/>
    <property type="match status" value="1"/>
</dbReference>
<comment type="subunit">
    <text evidence="4">Interacts with the cytoplasmic NapA precursor.</text>
</comment>
<evidence type="ECO:0000256" key="1">
    <source>
        <dbReference type="ARBA" id="ARBA00004496"/>
    </source>
</evidence>
<evidence type="ECO:0000256" key="4">
    <source>
        <dbReference type="HAMAP-Rule" id="MF_02200"/>
    </source>
</evidence>
<keyword evidence="3 4" id="KW-0143">Chaperone</keyword>
<dbReference type="OrthoDB" id="5770785at2"/>
<feature type="compositionally biased region" description="Polar residues" evidence="5">
    <location>
        <begin position="91"/>
        <end position="105"/>
    </location>
</feature>
<evidence type="ECO:0000256" key="5">
    <source>
        <dbReference type="SAM" id="MobiDB-lite"/>
    </source>
</evidence>
<sequence>MSLNEVHISSLVVHVSPEHLDEIKPQIEAFENAEIYGDSPEGKIIVVLETENQGFITDTIDAINNLPNVLSTVLVYHQIETELNDQDDSANTDTGTEYSQTEGEV</sequence>
<dbReference type="Pfam" id="PF03927">
    <property type="entry name" value="NapD"/>
    <property type="match status" value="1"/>
</dbReference>
<comment type="function">
    <text evidence="4">Chaperone for NapA, the catalytic subunit of the periplasmic nitrate reductase. It binds directly and specifically to the twin-arginine signal peptide of NapA, preventing premature interaction with the Tat translocase and premature export.</text>
</comment>
<dbReference type="RefSeq" id="WP_053394797.1">
    <property type="nucleotide sequence ID" value="NZ_CANLZT010000002.1"/>
</dbReference>
<keyword evidence="2 4" id="KW-0963">Cytoplasm</keyword>
<dbReference type="GO" id="GO:0051224">
    <property type="term" value="P:negative regulation of protein transport"/>
    <property type="evidence" value="ECO:0007669"/>
    <property type="project" value="UniProtKB-UniRule"/>
</dbReference>
<evidence type="ECO:0000313" key="6">
    <source>
        <dbReference type="EMBL" id="KOO04383.1"/>
    </source>
</evidence>
<gene>
    <name evidence="4" type="primary">napD</name>
    <name evidence="6" type="ORF">AKJ17_05615</name>
</gene>
<name>A0A0M0HRZ6_VIBNE</name>
<organism evidence="6 7">
    <name type="scientific">Vibrio nereis</name>
    <dbReference type="NCBI Taxonomy" id="693"/>
    <lineage>
        <taxon>Bacteria</taxon>
        <taxon>Pseudomonadati</taxon>
        <taxon>Pseudomonadota</taxon>
        <taxon>Gammaproteobacteria</taxon>
        <taxon>Vibrionales</taxon>
        <taxon>Vibrionaceae</taxon>
        <taxon>Vibrio</taxon>
    </lineage>
</organism>
<dbReference type="PANTHER" id="PTHR38603">
    <property type="entry name" value="CHAPERONE NAPD"/>
    <property type="match status" value="1"/>
</dbReference>
<comment type="caution">
    <text evidence="6">The sequence shown here is derived from an EMBL/GenBank/DDBJ whole genome shotgun (WGS) entry which is preliminary data.</text>
</comment>
<dbReference type="InterPro" id="IPR005623">
    <property type="entry name" value="Chaperone_NapD_NO3_reduct"/>
</dbReference>
<keyword evidence="7" id="KW-1185">Reference proteome</keyword>
<dbReference type="Gene3D" id="3.30.70.920">
    <property type="match status" value="1"/>
</dbReference>